<name>A0ABX6VAK3_9GAMM</name>
<evidence type="ECO:0000313" key="1">
    <source>
        <dbReference type="EMBL" id="QPG59042.1"/>
    </source>
</evidence>
<gene>
    <name evidence="1" type="ORF">FM038_017695</name>
</gene>
<accession>A0ABX6VAK3</accession>
<keyword evidence="2" id="KW-1185">Reference proteome</keyword>
<dbReference type="Proteomes" id="UP000316416">
    <property type="component" value="Chromosome"/>
</dbReference>
<protein>
    <submittedName>
        <fullName evidence="1">Uncharacterized protein</fullName>
    </submittedName>
</protein>
<sequence>MDFCHNLENKYLNVTSDSQSDYRTYAKIVFDIISRHATPTQVRKLSSDLQLSGNTFDEQKYIQAACEASVAASIAVAYPETFKYEPKINPPADVDCSFEANGYRFNVEY</sequence>
<reference evidence="1" key="1">
    <citation type="submission" date="2021-07" db="EMBL/GenBank/DDBJ databases">
        <title>Shewanella sp. YLB-07 whole genome sequence.</title>
        <authorList>
            <person name="Yu L."/>
        </authorList>
    </citation>
    <scope>NUCLEOTIDE SEQUENCE</scope>
    <source>
        <strain evidence="1">YLB-08</strain>
    </source>
</reference>
<dbReference type="RefSeq" id="WP_142874663.1">
    <property type="nucleotide sequence ID" value="NZ_CP045503.2"/>
</dbReference>
<proteinExistence type="predicted"/>
<organism evidence="1 2">
    <name type="scientific">Shewanella eurypsychrophilus</name>
    <dbReference type="NCBI Taxonomy" id="2593656"/>
    <lineage>
        <taxon>Bacteria</taxon>
        <taxon>Pseudomonadati</taxon>
        <taxon>Pseudomonadota</taxon>
        <taxon>Gammaproteobacteria</taxon>
        <taxon>Alteromonadales</taxon>
        <taxon>Shewanellaceae</taxon>
        <taxon>Shewanella</taxon>
    </lineage>
</organism>
<dbReference type="EMBL" id="CP045503">
    <property type="protein sequence ID" value="QPG59042.1"/>
    <property type="molecule type" value="Genomic_DNA"/>
</dbReference>
<evidence type="ECO:0000313" key="2">
    <source>
        <dbReference type="Proteomes" id="UP000316416"/>
    </source>
</evidence>